<keyword evidence="3" id="KW-1185">Reference proteome</keyword>
<protein>
    <submittedName>
        <fullName evidence="2">Dipicolinic acid synthetase, A subunit</fullName>
    </submittedName>
</protein>
<dbReference type="AlphaFoldDB" id="A0A1T4N9T1"/>
<accession>A0A1T4N9T1</accession>
<dbReference type="InterPro" id="IPR006140">
    <property type="entry name" value="D-isomer_DH_NAD-bd"/>
</dbReference>
<dbReference type="GO" id="GO:0051287">
    <property type="term" value="F:NAD binding"/>
    <property type="evidence" value="ECO:0007669"/>
    <property type="project" value="InterPro"/>
</dbReference>
<evidence type="ECO:0000259" key="1">
    <source>
        <dbReference type="Pfam" id="PF02826"/>
    </source>
</evidence>
<feature type="domain" description="D-isomer specific 2-hydroxyacid dehydrogenase NAD-binding" evidence="1">
    <location>
        <begin position="96"/>
        <end position="188"/>
    </location>
</feature>
<proteinExistence type="predicted"/>
<gene>
    <name evidence="2" type="ORF">SAMN02745114_01525</name>
</gene>
<dbReference type="Gene3D" id="3.40.50.720">
    <property type="entry name" value="NAD(P)-binding Rossmann-like Domain"/>
    <property type="match status" value="1"/>
</dbReference>
<dbReference type="InterPro" id="IPR036291">
    <property type="entry name" value="NAD(P)-bd_dom_sf"/>
</dbReference>
<dbReference type="EMBL" id="FUWW01000020">
    <property type="protein sequence ID" value="SJZ75807.1"/>
    <property type="molecule type" value="Genomic_DNA"/>
</dbReference>
<organism evidence="2 3">
    <name type="scientific">Eubacterium coprostanoligenes</name>
    <dbReference type="NCBI Taxonomy" id="290054"/>
    <lineage>
        <taxon>Bacteria</taxon>
        <taxon>Bacillati</taxon>
        <taxon>Bacillota</taxon>
        <taxon>Clostridia</taxon>
        <taxon>Eubacteriales</taxon>
        <taxon>Eubacteriaceae</taxon>
        <taxon>Eubacterium</taxon>
    </lineage>
</organism>
<dbReference type="OrthoDB" id="8840764at2"/>
<dbReference type="SUPFAM" id="SSF51735">
    <property type="entry name" value="NAD(P)-binding Rossmann-fold domains"/>
    <property type="match status" value="1"/>
</dbReference>
<sequence length="237" mass="26085">MTNFYVASFDDKRVAYASDYLQKFGYKAVDNLSKADFVLTGVNPPSLDAYRDFHICAGNVSGDNVFDYTKNERFAAENAYYTAESAVCIACQNSDLSLINSNVLILGYGRIAKALHRFLIPYTSHITVCARNGVQRTTAEMNGALAVTLDELEQQNDFDFVFNTVPHPIINERELRLFKKDALLVDLASFPGGIDVHFTESLGLNLIVARGLPAKYSPKSAGETVAKAVIEHIGVTL</sequence>
<reference evidence="2 3" key="1">
    <citation type="submission" date="2017-02" db="EMBL/GenBank/DDBJ databases">
        <authorList>
            <person name="Peterson S.W."/>
        </authorList>
    </citation>
    <scope>NUCLEOTIDE SEQUENCE [LARGE SCALE GENOMIC DNA]</scope>
    <source>
        <strain evidence="2 3">ATCC 51222</strain>
    </source>
</reference>
<evidence type="ECO:0000313" key="3">
    <source>
        <dbReference type="Proteomes" id="UP000190657"/>
    </source>
</evidence>
<dbReference type="RefSeq" id="WP_078768970.1">
    <property type="nucleotide sequence ID" value="NZ_FUWW01000020.1"/>
</dbReference>
<name>A0A1T4N9T1_9FIRM</name>
<evidence type="ECO:0000313" key="2">
    <source>
        <dbReference type="EMBL" id="SJZ75807.1"/>
    </source>
</evidence>
<dbReference type="STRING" id="290054.SAMN02745114_01525"/>
<dbReference type="Proteomes" id="UP000190657">
    <property type="component" value="Unassembled WGS sequence"/>
</dbReference>
<dbReference type="Pfam" id="PF02826">
    <property type="entry name" value="2-Hacid_dh_C"/>
    <property type="match status" value="1"/>
</dbReference>